<evidence type="ECO:0000256" key="1">
    <source>
        <dbReference type="SAM" id="SignalP"/>
    </source>
</evidence>
<protein>
    <submittedName>
        <fullName evidence="2">Uncharacterized protein</fullName>
    </submittedName>
</protein>
<dbReference type="OrthoDB" id="9791432at2"/>
<feature type="chain" id="PRO_5013076690" evidence="1">
    <location>
        <begin position="27"/>
        <end position="190"/>
    </location>
</feature>
<dbReference type="AlphaFoldDB" id="A0A238KEF3"/>
<sequence length="190" mass="20207">MSVSKKPKNVLVFAAALLFASGGVRLGTGMGPAIAFAEEQMETTESHQPDSIPEAPEVEPLLAALQARESRVSEREVALEDRLYALSAAEEEVTKRLAELEAAEQSLIAALTLSETANDSDITRLTAVYENMKPADAASLFQEMDPDFASGFLVRMRPEAAAAILAGLEPQTAYSISVIIAGRNANAPTD</sequence>
<keyword evidence="3" id="KW-1185">Reference proteome</keyword>
<dbReference type="RefSeq" id="WP_093996729.1">
    <property type="nucleotide sequence ID" value="NZ_FXYD01000003.1"/>
</dbReference>
<name>A0A238KEF3_9RHOB</name>
<keyword evidence="1" id="KW-0732">Signal</keyword>
<feature type="signal peptide" evidence="1">
    <location>
        <begin position="1"/>
        <end position="26"/>
    </location>
</feature>
<evidence type="ECO:0000313" key="2">
    <source>
        <dbReference type="EMBL" id="SMX40386.1"/>
    </source>
</evidence>
<accession>A0A238KEF3</accession>
<organism evidence="2 3">
    <name type="scientific">Octadecabacter ascidiaceicola</name>
    <dbReference type="NCBI Taxonomy" id="1655543"/>
    <lineage>
        <taxon>Bacteria</taxon>
        <taxon>Pseudomonadati</taxon>
        <taxon>Pseudomonadota</taxon>
        <taxon>Alphaproteobacteria</taxon>
        <taxon>Rhodobacterales</taxon>
        <taxon>Roseobacteraceae</taxon>
        <taxon>Octadecabacter</taxon>
    </lineage>
</organism>
<evidence type="ECO:0000313" key="3">
    <source>
        <dbReference type="Proteomes" id="UP000203464"/>
    </source>
</evidence>
<dbReference type="SUPFAM" id="SSF158791">
    <property type="entry name" value="MgtE N-terminal domain-like"/>
    <property type="match status" value="1"/>
</dbReference>
<dbReference type="EMBL" id="FXYD01000003">
    <property type="protein sequence ID" value="SMX40386.1"/>
    <property type="molecule type" value="Genomic_DNA"/>
</dbReference>
<proteinExistence type="predicted"/>
<dbReference type="Proteomes" id="UP000203464">
    <property type="component" value="Unassembled WGS sequence"/>
</dbReference>
<dbReference type="Gene3D" id="1.25.60.10">
    <property type="entry name" value="MgtE N-terminal domain-like"/>
    <property type="match status" value="1"/>
</dbReference>
<gene>
    <name evidence="2" type="ORF">OCA8868_02366</name>
</gene>
<reference evidence="3" key="1">
    <citation type="submission" date="2017-05" db="EMBL/GenBank/DDBJ databases">
        <authorList>
            <person name="Rodrigo-Torres L."/>
            <person name="Arahal R. D."/>
            <person name="Lucena T."/>
        </authorList>
    </citation>
    <scope>NUCLEOTIDE SEQUENCE [LARGE SCALE GENOMIC DNA]</scope>
    <source>
        <strain evidence="3">CECT 8868</strain>
    </source>
</reference>
<dbReference type="InterPro" id="IPR038076">
    <property type="entry name" value="MgtE_N_sf"/>
</dbReference>